<dbReference type="EMBL" id="CP032568">
    <property type="protein sequence ID" value="AYF74829.1"/>
    <property type="molecule type" value="Genomic_DNA"/>
</dbReference>
<proteinExistence type="predicted"/>
<protein>
    <submittedName>
        <fullName evidence="3">MCE family protein</fullName>
    </submittedName>
</protein>
<feature type="transmembrane region" description="Helical" evidence="1">
    <location>
        <begin position="9"/>
        <end position="31"/>
    </location>
</feature>
<keyword evidence="1" id="KW-1133">Transmembrane helix</keyword>
<gene>
    <name evidence="3" type="ORF">D7D52_14210</name>
</gene>
<dbReference type="Pfam" id="PF02470">
    <property type="entry name" value="MlaD"/>
    <property type="match status" value="1"/>
</dbReference>
<reference evidence="3 4" key="1">
    <citation type="submission" date="2018-09" db="EMBL/GenBank/DDBJ databases">
        <title>Nocardia yunnanensis sp. nov., an actinomycete isolated from a soil sample.</title>
        <authorList>
            <person name="Zhang J."/>
        </authorList>
    </citation>
    <scope>NUCLEOTIDE SEQUENCE [LARGE SCALE GENOMIC DNA]</scope>
    <source>
        <strain evidence="3 4">CFHS0054</strain>
    </source>
</reference>
<dbReference type="Proteomes" id="UP000267164">
    <property type="component" value="Chromosome"/>
</dbReference>
<dbReference type="PANTHER" id="PTHR33371">
    <property type="entry name" value="INTERMEMBRANE PHOSPHOLIPID TRANSPORT SYSTEM BINDING PROTEIN MLAD-RELATED"/>
    <property type="match status" value="1"/>
</dbReference>
<dbReference type="KEGG" id="nyu:D7D52_14210"/>
<evidence type="ECO:0000313" key="3">
    <source>
        <dbReference type="EMBL" id="AYF74829.1"/>
    </source>
</evidence>
<keyword evidence="4" id="KW-1185">Reference proteome</keyword>
<keyword evidence="1" id="KW-0472">Membrane</keyword>
<dbReference type="AlphaFoldDB" id="A0A386ZEB3"/>
<evidence type="ECO:0000256" key="1">
    <source>
        <dbReference type="SAM" id="Phobius"/>
    </source>
</evidence>
<accession>A0A386ZEB3</accession>
<dbReference type="PANTHER" id="PTHR33371:SF4">
    <property type="entry name" value="INTERMEMBRANE PHOSPHOLIPID TRANSPORT SYSTEM BINDING PROTEIN MLAD"/>
    <property type="match status" value="1"/>
</dbReference>
<dbReference type="InterPro" id="IPR003399">
    <property type="entry name" value="Mce/MlaD"/>
</dbReference>
<evidence type="ECO:0000313" key="4">
    <source>
        <dbReference type="Proteomes" id="UP000267164"/>
    </source>
</evidence>
<feature type="domain" description="Mce/MlaD" evidence="2">
    <location>
        <begin position="37"/>
        <end position="105"/>
    </location>
</feature>
<organism evidence="3 4">
    <name type="scientific">Nocardia yunnanensis</name>
    <dbReference type="NCBI Taxonomy" id="2382165"/>
    <lineage>
        <taxon>Bacteria</taxon>
        <taxon>Bacillati</taxon>
        <taxon>Actinomycetota</taxon>
        <taxon>Actinomycetes</taxon>
        <taxon>Mycobacteriales</taxon>
        <taxon>Nocardiaceae</taxon>
        <taxon>Nocardia</taxon>
    </lineage>
</organism>
<dbReference type="InterPro" id="IPR052336">
    <property type="entry name" value="MlaD_Phospholipid_Transporter"/>
</dbReference>
<sequence length="365" mass="38500">MKRVLGSQGFVTAVGVTVAVLIAVVAYLIAFDPLKKTYGYCAIMPDAVGLYPGNHVTMLGIPVGTVRSLHAEGARVRVDFTLEAGHPLHGDVMATTVSDTLLADRDLEVLGDNSSRVDWIRSRCIAKTFTPKSITETLRAFTGLADQLGGSGDPAESSRVRDAVSAFERATSDTGPQLNQLIKDLGTALRQPDAAIGHLGDLIDAFASLAASVSINWADIKHTVTDFAPGLTLVNEVWASAVQLLNGLLVDFPMFNNISHKYGREILDGLDEIIPYLKLLAANIGTLKKIIDMIPALADAFGQVVDPDTGRVRITYAAPKVGLPPGLADQVCAAVDAARPGQCRSADGLATVNLVPLVLGLAGAR</sequence>
<dbReference type="OrthoDB" id="4608030at2"/>
<evidence type="ECO:0000259" key="2">
    <source>
        <dbReference type="Pfam" id="PF02470"/>
    </source>
</evidence>
<name>A0A386ZEB3_9NOCA</name>
<keyword evidence="1" id="KW-0812">Transmembrane</keyword>
<dbReference type="RefSeq" id="WP_120736746.1">
    <property type="nucleotide sequence ID" value="NZ_CP032568.1"/>
</dbReference>